<accession>A0A7Y2Q1E1</accession>
<evidence type="ECO:0000313" key="2">
    <source>
        <dbReference type="EMBL" id="NNH04242.1"/>
    </source>
</evidence>
<name>A0A7Y2Q1E1_9MICO</name>
<evidence type="ECO:0000313" key="3">
    <source>
        <dbReference type="Proteomes" id="UP000543598"/>
    </source>
</evidence>
<dbReference type="Pfam" id="PF01814">
    <property type="entry name" value="Hemerythrin"/>
    <property type="match status" value="1"/>
</dbReference>
<dbReference type="CDD" id="cd12108">
    <property type="entry name" value="Hr-like"/>
    <property type="match status" value="1"/>
</dbReference>
<evidence type="ECO:0000259" key="1">
    <source>
        <dbReference type="Pfam" id="PF01814"/>
    </source>
</evidence>
<dbReference type="Proteomes" id="UP000543598">
    <property type="component" value="Unassembled WGS sequence"/>
</dbReference>
<dbReference type="RefSeq" id="WP_167040500.1">
    <property type="nucleotide sequence ID" value="NZ_BAAANA010000003.1"/>
</dbReference>
<comment type="caution">
    <text evidence="2">The sequence shown here is derived from an EMBL/GenBank/DDBJ whole genome shotgun (WGS) entry which is preliminary data.</text>
</comment>
<sequence>MSDFFTMQAGETTAPIPDGPVLCQASAGMRRIHRVFLWLYDEMPGLARSVAAGDTARSAYVGDVFRNVDKLLHVHHEGEDLYMYPVLRERAPACALHVDLMLAQHQEVSARLDEIAAVRERWIVAPDSALGEELATMYAELSKVLKVHLRREVTEATPAVERVMTEKEFGKLAQHGVDEFEKKVVLAYLGMILATNPPGEREEFFKDIPLPIRMAYRLVGKGLYRKQYSTLFPGREIPETL</sequence>
<proteinExistence type="predicted"/>
<dbReference type="EMBL" id="JABEMB010000013">
    <property type="protein sequence ID" value="NNH04242.1"/>
    <property type="molecule type" value="Genomic_DNA"/>
</dbReference>
<gene>
    <name evidence="2" type="ORF">HLA99_10320</name>
</gene>
<reference evidence="2 3" key="1">
    <citation type="submission" date="2020-05" db="EMBL/GenBank/DDBJ databases">
        <title>MicrobeNet Type strains.</title>
        <authorList>
            <person name="Nicholson A.C."/>
        </authorList>
    </citation>
    <scope>NUCLEOTIDE SEQUENCE [LARGE SCALE GENOMIC DNA]</scope>
    <source>
        <strain evidence="2 3">JCM 14282</strain>
    </source>
</reference>
<feature type="domain" description="Hemerythrin-like" evidence="1">
    <location>
        <begin position="29"/>
        <end position="153"/>
    </location>
</feature>
<keyword evidence="3" id="KW-1185">Reference proteome</keyword>
<protein>
    <submittedName>
        <fullName evidence="2">Hemerythrin domain-containing protein</fullName>
    </submittedName>
</protein>
<dbReference type="AlphaFoldDB" id="A0A7Y2Q1E1"/>
<dbReference type="InterPro" id="IPR012312">
    <property type="entry name" value="Hemerythrin-like"/>
</dbReference>
<organism evidence="2 3">
    <name type="scientific">Microbacterium ulmi</name>
    <dbReference type="NCBI Taxonomy" id="179095"/>
    <lineage>
        <taxon>Bacteria</taxon>
        <taxon>Bacillati</taxon>
        <taxon>Actinomycetota</taxon>
        <taxon>Actinomycetes</taxon>
        <taxon>Micrococcales</taxon>
        <taxon>Microbacteriaceae</taxon>
        <taxon>Microbacterium</taxon>
    </lineage>
</organism>
<dbReference type="Gene3D" id="1.20.120.520">
    <property type="entry name" value="nmb1532 protein domain like"/>
    <property type="match status" value="1"/>
</dbReference>